<dbReference type="Proteomes" id="UP001494902">
    <property type="component" value="Unassembled WGS sequence"/>
</dbReference>
<comment type="pathway">
    <text evidence="1">Cofactor biosynthesis; thiamine diphosphate biosynthesis.</text>
</comment>
<dbReference type="PANTHER" id="PTHR13847:SF289">
    <property type="entry name" value="GLYCINE OXIDASE"/>
    <property type="match status" value="1"/>
</dbReference>
<evidence type="ECO:0000256" key="5">
    <source>
        <dbReference type="ARBA" id="ARBA00050018"/>
    </source>
</evidence>
<evidence type="ECO:0000313" key="8">
    <source>
        <dbReference type="EMBL" id="MEQ3551885.1"/>
    </source>
</evidence>
<dbReference type="Pfam" id="PF01266">
    <property type="entry name" value="DAO"/>
    <property type="match status" value="1"/>
</dbReference>
<dbReference type="EC" id="1.4.3.19" evidence="5"/>
<comment type="catalytic activity">
    <reaction evidence="4">
        <text>glycine + O2 + H2O = glyoxylate + H2O2 + NH4(+)</text>
        <dbReference type="Rhea" id="RHEA:11532"/>
        <dbReference type="ChEBI" id="CHEBI:15377"/>
        <dbReference type="ChEBI" id="CHEBI:15379"/>
        <dbReference type="ChEBI" id="CHEBI:16240"/>
        <dbReference type="ChEBI" id="CHEBI:28938"/>
        <dbReference type="ChEBI" id="CHEBI:36655"/>
        <dbReference type="ChEBI" id="CHEBI:57305"/>
        <dbReference type="EC" id="1.4.3.19"/>
    </reaction>
</comment>
<evidence type="ECO:0000259" key="7">
    <source>
        <dbReference type="Pfam" id="PF01266"/>
    </source>
</evidence>
<name>A0ABV1KBP5_9PSEU</name>
<dbReference type="EMBL" id="JBEDNQ010000006">
    <property type="protein sequence ID" value="MEQ3551885.1"/>
    <property type="molecule type" value="Genomic_DNA"/>
</dbReference>
<dbReference type="SUPFAM" id="SSF54373">
    <property type="entry name" value="FAD-linked reductases, C-terminal domain"/>
    <property type="match status" value="1"/>
</dbReference>
<feature type="domain" description="FAD dependent oxidoreductase" evidence="7">
    <location>
        <begin position="5"/>
        <end position="349"/>
    </location>
</feature>
<dbReference type="InterPro" id="IPR006076">
    <property type="entry name" value="FAD-dep_OxRdtase"/>
</dbReference>
<gene>
    <name evidence="8" type="primary">thiO</name>
    <name evidence="8" type="ORF">WIS52_15540</name>
</gene>
<dbReference type="InterPro" id="IPR012727">
    <property type="entry name" value="Gly_oxidase_ThiO"/>
</dbReference>
<keyword evidence="2" id="KW-0784">Thiamine biosynthesis</keyword>
<proteinExistence type="predicted"/>
<evidence type="ECO:0000256" key="4">
    <source>
        <dbReference type="ARBA" id="ARBA00049872"/>
    </source>
</evidence>
<evidence type="ECO:0000256" key="3">
    <source>
        <dbReference type="ARBA" id="ARBA00023002"/>
    </source>
</evidence>
<feature type="region of interest" description="Disordered" evidence="6">
    <location>
        <begin position="368"/>
        <end position="409"/>
    </location>
</feature>
<dbReference type="Gene3D" id="3.50.50.60">
    <property type="entry name" value="FAD/NAD(P)-binding domain"/>
    <property type="match status" value="1"/>
</dbReference>
<comment type="caution">
    <text evidence="8">The sequence shown here is derived from an EMBL/GenBank/DDBJ whole genome shotgun (WGS) entry which is preliminary data.</text>
</comment>
<keyword evidence="9" id="KW-1185">Reference proteome</keyword>
<dbReference type="InterPro" id="IPR036188">
    <property type="entry name" value="FAD/NAD-bd_sf"/>
</dbReference>
<dbReference type="NCBIfam" id="TIGR02352">
    <property type="entry name" value="thiamin_ThiO"/>
    <property type="match status" value="1"/>
</dbReference>
<dbReference type="RefSeq" id="WP_349298963.1">
    <property type="nucleotide sequence ID" value="NZ_JBEDNQ010000006.1"/>
</dbReference>
<keyword evidence="3 8" id="KW-0560">Oxidoreductase</keyword>
<evidence type="ECO:0000313" key="9">
    <source>
        <dbReference type="Proteomes" id="UP001494902"/>
    </source>
</evidence>
<accession>A0ABV1KBP5</accession>
<sequence>MTGRLAVAGAGVIGLSAAREAARAGWRVTVFDPAPATGASWVAGGMLAPVTEAWPGEEDLLALGLDSVARWPGFARALSADAGTDAGLHAAGTVVVATGTGDRDELDALAGYLESLGRRVERLNGRGMRRLEPALGPDVRGGLSVPGDPSVDNRRLLTALRTAGERAGVVVDERAVGSVRSADDRVTGVRLADGSEIDADAVLVAAGAHSAALHPVLDGLVRPVKGEILRLTRRAGALPPPSVTVRALVDGRPVYAVPRVVPGHGDLVIGATTAENGFDTAVTVGGVRDLLRDAERVLPGIAEYELTETAAGLRPGSRDNMPLIGRAGPEGLLVATGHGRNGMLLAPVTVAAVGALLAGEDVPDAARAADPARFGPRGEAGRAPDATAGGRHGTAGAVAGAAARPGGTQ</sequence>
<dbReference type="PANTHER" id="PTHR13847">
    <property type="entry name" value="SARCOSINE DEHYDROGENASE-RELATED"/>
    <property type="match status" value="1"/>
</dbReference>
<dbReference type="SUPFAM" id="SSF51905">
    <property type="entry name" value="FAD/NAD(P)-binding domain"/>
    <property type="match status" value="1"/>
</dbReference>
<organism evidence="8 9">
    <name type="scientific">Pseudonocardia nematodicida</name>
    <dbReference type="NCBI Taxonomy" id="1206997"/>
    <lineage>
        <taxon>Bacteria</taxon>
        <taxon>Bacillati</taxon>
        <taxon>Actinomycetota</taxon>
        <taxon>Actinomycetes</taxon>
        <taxon>Pseudonocardiales</taxon>
        <taxon>Pseudonocardiaceae</taxon>
        <taxon>Pseudonocardia</taxon>
    </lineage>
</organism>
<reference evidence="8 9" key="1">
    <citation type="submission" date="2024-03" db="EMBL/GenBank/DDBJ databases">
        <title>Draft genome sequence of Pseudonocardia nematodicida JCM 31783.</title>
        <authorList>
            <person name="Butdee W."/>
            <person name="Duangmal K."/>
        </authorList>
    </citation>
    <scope>NUCLEOTIDE SEQUENCE [LARGE SCALE GENOMIC DNA]</scope>
    <source>
        <strain evidence="8 9">JCM 31783</strain>
    </source>
</reference>
<feature type="compositionally biased region" description="Low complexity" evidence="6">
    <location>
        <begin position="386"/>
        <end position="409"/>
    </location>
</feature>
<evidence type="ECO:0000256" key="1">
    <source>
        <dbReference type="ARBA" id="ARBA00004948"/>
    </source>
</evidence>
<dbReference type="Gene3D" id="3.30.9.10">
    <property type="entry name" value="D-Amino Acid Oxidase, subunit A, domain 2"/>
    <property type="match status" value="1"/>
</dbReference>
<evidence type="ECO:0000256" key="6">
    <source>
        <dbReference type="SAM" id="MobiDB-lite"/>
    </source>
</evidence>
<dbReference type="GO" id="GO:0043799">
    <property type="term" value="F:glycine oxidase activity"/>
    <property type="evidence" value="ECO:0007669"/>
    <property type="project" value="UniProtKB-EC"/>
</dbReference>
<protein>
    <recommendedName>
        <fullName evidence="5">glycine oxidase</fullName>
        <ecNumber evidence="5">1.4.3.19</ecNumber>
    </recommendedName>
</protein>
<evidence type="ECO:0000256" key="2">
    <source>
        <dbReference type="ARBA" id="ARBA00022977"/>
    </source>
</evidence>